<protein>
    <submittedName>
        <fullName evidence="1">Uncharacterized protein</fullName>
    </submittedName>
</protein>
<organism evidence="1 2">
    <name type="scientific">Talaromyces stipitatus (strain ATCC 10500 / CBS 375.48 / QM 6759 / NRRL 1006)</name>
    <name type="common">Penicillium stipitatum</name>
    <dbReference type="NCBI Taxonomy" id="441959"/>
    <lineage>
        <taxon>Eukaryota</taxon>
        <taxon>Fungi</taxon>
        <taxon>Dikarya</taxon>
        <taxon>Ascomycota</taxon>
        <taxon>Pezizomycotina</taxon>
        <taxon>Eurotiomycetes</taxon>
        <taxon>Eurotiomycetidae</taxon>
        <taxon>Eurotiales</taxon>
        <taxon>Trichocomaceae</taxon>
        <taxon>Talaromyces</taxon>
        <taxon>Talaromyces sect. Talaromyces</taxon>
    </lineage>
</organism>
<dbReference type="InParanoid" id="B8MEY9"/>
<proteinExistence type="predicted"/>
<dbReference type="eggNOG" id="KOG0351">
    <property type="taxonomic scope" value="Eukaryota"/>
</dbReference>
<sequence length="180" mass="21127">MVDTFMIRGSQSLMQWMLDLRIYGLKIHYNTTTEGHVGWQNHDELLYKDLQFTMSEFRGMVDRTTREAWRILMEDLLQCSPEDAPAIPWDWLYDNPHIQRHPALRRKFMHADEQTFLEKLIACTQFTWGQPARAPELLSICHENSQAGGIRNVFIEDGLVVLVTKYHKGYQMSGDIKIIQ</sequence>
<dbReference type="VEuPathDB" id="FungiDB:TSTA_023260"/>
<gene>
    <name evidence="1" type="ORF">TSTA_023260</name>
</gene>
<dbReference type="PhylomeDB" id="B8MEY9"/>
<dbReference type="EMBL" id="EQ962656">
    <property type="protein sequence ID" value="EED17272.1"/>
    <property type="molecule type" value="Genomic_DNA"/>
</dbReference>
<name>B8MEY9_TALSN</name>
<dbReference type="RefSeq" id="XP_002484506.1">
    <property type="nucleotide sequence ID" value="XM_002484461.1"/>
</dbReference>
<dbReference type="HOGENOM" id="CLU_1497206_0_0_1"/>
<dbReference type="Proteomes" id="UP000001745">
    <property type="component" value="Unassembled WGS sequence"/>
</dbReference>
<reference evidence="2" key="1">
    <citation type="journal article" date="2015" name="Genome Announc.">
        <title>Genome sequence of the AIDS-associated pathogen Penicillium marneffei (ATCC18224) and its near taxonomic relative Talaromyces stipitatus (ATCC10500).</title>
        <authorList>
            <person name="Nierman W.C."/>
            <person name="Fedorova-Abrams N.D."/>
            <person name="Andrianopoulos A."/>
        </authorList>
    </citation>
    <scope>NUCLEOTIDE SEQUENCE [LARGE SCALE GENOMIC DNA]</scope>
    <source>
        <strain evidence="2">ATCC 10500 / CBS 375.48 / QM 6759 / NRRL 1006</strain>
    </source>
</reference>
<evidence type="ECO:0000313" key="1">
    <source>
        <dbReference type="EMBL" id="EED17272.1"/>
    </source>
</evidence>
<dbReference type="GeneID" id="8109978"/>
<keyword evidence="2" id="KW-1185">Reference proteome</keyword>
<dbReference type="OrthoDB" id="4507197at2759"/>
<dbReference type="OMA" id="HENSQAG"/>
<dbReference type="AlphaFoldDB" id="B8MEY9"/>
<accession>B8MEY9</accession>
<dbReference type="STRING" id="441959.B8MEY9"/>
<evidence type="ECO:0000313" key="2">
    <source>
        <dbReference type="Proteomes" id="UP000001745"/>
    </source>
</evidence>